<organism evidence="1">
    <name type="scientific">viral metagenome</name>
    <dbReference type="NCBI Taxonomy" id="1070528"/>
    <lineage>
        <taxon>unclassified sequences</taxon>
        <taxon>metagenomes</taxon>
        <taxon>organismal metagenomes</taxon>
    </lineage>
</organism>
<evidence type="ECO:0000313" key="1">
    <source>
        <dbReference type="EMBL" id="QHU07280.1"/>
    </source>
</evidence>
<dbReference type="AlphaFoldDB" id="A0A6C0JRG8"/>
<accession>A0A6C0JRG8</accession>
<name>A0A6C0JRG8_9ZZZZ</name>
<proteinExistence type="predicted"/>
<sequence>MSKYYIKNIKKNYVYYDNYITNNIIIENADNKYNLIQNFTYELQNSKFSNNSVYTDYIEKCSNYVIAIYIKDIPIKFFIYSKKLPFNELIKLTKLYKRIFILYKLYNLNKVLNFHLLLCPFKRFMPNSNNHFDSININGGFTYPNGNNIYIYRYDEYSKVVLHEFIHHISIINDSIFMLNNYNINKLKTFFNISNTTNLLPGEGVVEFWACFYNLLFLSVEYCLPFKTLIKKETLFAINQYNKLRKFNKYKLWNEKTNVFSYFIIKLILLYNYEKFLKLELPYNHDTFINFIMNNYKKNFFINLYNRNPDKFTYKSKKSIDFMLFSSF</sequence>
<dbReference type="EMBL" id="MN740684">
    <property type="protein sequence ID" value="QHU07280.1"/>
    <property type="molecule type" value="Genomic_DNA"/>
</dbReference>
<reference evidence="1" key="1">
    <citation type="journal article" date="2020" name="Nature">
        <title>Giant virus diversity and host interactions through global metagenomics.</title>
        <authorList>
            <person name="Schulz F."/>
            <person name="Roux S."/>
            <person name="Paez-Espino D."/>
            <person name="Jungbluth S."/>
            <person name="Walsh D.A."/>
            <person name="Denef V.J."/>
            <person name="McMahon K.D."/>
            <person name="Konstantinidis K.T."/>
            <person name="Eloe-Fadrosh E.A."/>
            <person name="Kyrpides N.C."/>
            <person name="Woyke T."/>
        </authorList>
    </citation>
    <scope>NUCLEOTIDE SEQUENCE</scope>
    <source>
        <strain evidence="1">GVMAG-S-1040241-154</strain>
    </source>
</reference>
<protein>
    <submittedName>
        <fullName evidence="1">Uncharacterized protein</fullName>
    </submittedName>
</protein>